<sequence>MLRPKLTLRNYNAQISESLANVKAINKVIRFGMPLRQQIN</sequence>
<evidence type="ECO:0000313" key="2">
    <source>
        <dbReference type="Proteomes" id="UP000219020"/>
    </source>
</evidence>
<organism evidence="1 2">
    <name type="scientific">Candidatus Enterovibrio escicola</name>
    <dbReference type="NCBI Taxonomy" id="1927127"/>
    <lineage>
        <taxon>Bacteria</taxon>
        <taxon>Pseudomonadati</taxon>
        <taxon>Pseudomonadota</taxon>
        <taxon>Gammaproteobacteria</taxon>
        <taxon>Vibrionales</taxon>
        <taxon>Vibrionaceae</taxon>
        <taxon>Enterovibrio</taxon>
    </lineage>
</organism>
<dbReference type="Proteomes" id="UP000219020">
    <property type="component" value="Unassembled WGS sequence"/>
</dbReference>
<keyword evidence="2" id="KW-1185">Reference proteome</keyword>
<accession>A0A2A5T5V4</accession>
<protein>
    <submittedName>
        <fullName evidence="1">Mobile element protein</fullName>
    </submittedName>
</protein>
<name>A0A2A5T5V4_9GAMM</name>
<gene>
    <name evidence="1" type="ORF">BTN49_0500</name>
</gene>
<dbReference type="EMBL" id="NBYY01000009">
    <property type="protein sequence ID" value="PCS23532.1"/>
    <property type="molecule type" value="Genomic_DNA"/>
</dbReference>
<dbReference type="AlphaFoldDB" id="A0A2A5T5V4"/>
<comment type="caution">
    <text evidence="1">The sequence shown here is derived from an EMBL/GenBank/DDBJ whole genome shotgun (WGS) entry which is preliminary data.</text>
</comment>
<proteinExistence type="predicted"/>
<reference evidence="2" key="1">
    <citation type="submission" date="2017-04" db="EMBL/GenBank/DDBJ databases">
        <title>Genome evolution of the luminous symbionts of deep sea anglerfish.</title>
        <authorList>
            <person name="Hendry T.A."/>
        </authorList>
    </citation>
    <scope>NUCLEOTIDE SEQUENCE [LARGE SCALE GENOMIC DNA]</scope>
</reference>
<evidence type="ECO:0000313" key="1">
    <source>
        <dbReference type="EMBL" id="PCS23532.1"/>
    </source>
</evidence>